<evidence type="ECO:0000313" key="4">
    <source>
        <dbReference type="EMBL" id="WUV45290.1"/>
    </source>
</evidence>
<dbReference type="RefSeq" id="WP_327098488.1">
    <property type="nucleotide sequence ID" value="NZ_CP109149.1"/>
</dbReference>
<dbReference type="EMBL" id="CP109441">
    <property type="protein sequence ID" value="WUV45290.1"/>
    <property type="molecule type" value="Genomic_DNA"/>
</dbReference>
<feature type="domain" description="Mce/MlaD" evidence="2">
    <location>
        <begin position="56"/>
        <end position="129"/>
    </location>
</feature>
<feature type="transmembrane region" description="Helical" evidence="1">
    <location>
        <begin position="27"/>
        <end position="50"/>
    </location>
</feature>
<dbReference type="Pfam" id="PF11887">
    <property type="entry name" value="Mce4_CUP1"/>
    <property type="match status" value="1"/>
</dbReference>
<proteinExistence type="predicted"/>
<keyword evidence="1" id="KW-0812">Transmembrane</keyword>
<gene>
    <name evidence="4" type="ORF">OG563_40280</name>
</gene>
<protein>
    <submittedName>
        <fullName evidence="4">MlaD family protein</fullName>
    </submittedName>
</protein>
<dbReference type="InterPro" id="IPR052336">
    <property type="entry name" value="MlaD_Phospholipid_Transporter"/>
</dbReference>
<evidence type="ECO:0000259" key="3">
    <source>
        <dbReference type="Pfam" id="PF11887"/>
    </source>
</evidence>
<evidence type="ECO:0000259" key="2">
    <source>
        <dbReference type="Pfam" id="PF02470"/>
    </source>
</evidence>
<dbReference type="PANTHER" id="PTHR33371:SF18">
    <property type="entry name" value="MCE-FAMILY PROTEIN MCE3C"/>
    <property type="match status" value="1"/>
</dbReference>
<dbReference type="Pfam" id="PF02470">
    <property type="entry name" value="MlaD"/>
    <property type="match status" value="1"/>
</dbReference>
<keyword evidence="1" id="KW-0472">Membrane</keyword>
<reference evidence="4" key="1">
    <citation type="submission" date="2022-10" db="EMBL/GenBank/DDBJ databases">
        <title>The complete genomes of actinobacterial strains from the NBC collection.</title>
        <authorList>
            <person name="Joergensen T.S."/>
            <person name="Alvarez Arevalo M."/>
            <person name="Sterndorff E.B."/>
            <person name="Faurdal D."/>
            <person name="Vuksanovic O."/>
            <person name="Mourched A.-S."/>
            <person name="Charusanti P."/>
            <person name="Shaw S."/>
            <person name="Blin K."/>
            <person name="Weber T."/>
        </authorList>
    </citation>
    <scope>NUCLEOTIDE SEQUENCE</scope>
    <source>
        <strain evidence="4">NBC_01482</strain>
    </source>
</reference>
<feature type="domain" description="Mammalian cell entry C-terminal" evidence="3">
    <location>
        <begin position="138"/>
        <end position="321"/>
    </location>
</feature>
<keyword evidence="1" id="KW-1133">Transmembrane helix</keyword>
<name>A0ABZ1YTM4_9NOCA</name>
<dbReference type="Proteomes" id="UP001432062">
    <property type="component" value="Chromosome"/>
</dbReference>
<dbReference type="InterPro" id="IPR003399">
    <property type="entry name" value="Mce/MlaD"/>
</dbReference>
<dbReference type="InterPro" id="IPR024516">
    <property type="entry name" value="Mce_C"/>
</dbReference>
<keyword evidence="5" id="KW-1185">Reference proteome</keyword>
<dbReference type="PANTHER" id="PTHR33371">
    <property type="entry name" value="INTERMEMBRANE PHOSPHOLIPID TRANSPORT SYSTEM BINDING PROTEIN MLAD-RELATED"/>
    <property type="match status" value="1"/>
</dbReference>
<evidence type="ECO:0000256" key="1">
    <source>
        <dbReference type="SAM" id="Phobius"/>
    </source>
</evidence>
<evidence type="ECO:0000313" key="5">
    <source>
        <dbReference type="Proteomes" id="UP001432062"/>
    </source>
</evidence>
<sequence length="344" mass="36480">MSQVTLRRRFADRRRERAAERLPANDLRWGIAGIGAAVLLIIAIGTVYVIGTSPERTYSADLAQAGAVRSGDDVRIAGIPVGKVKSLTLLSDRVRMEFTVAKQAFIGDQTTLDIRMLTVVGGNYVAVEPAGTKPLGAAVIPQERVMLPYNLTQAFQDAVQPVQKIDGDILRQDLAAVAQSVGNSPDALRAAVQAAGHLVGMLDKQNADISRTLSIADEYLTALNENSDVLAKLLTTLGTLETIVQNNKVQVAQALNDLATVLHDLTPLGRAWDESLKHRAQPLADAIPKLQELGSRLGALIDSLRGLEQRLLPLMSAGGGVTVDQSAVTIPLPAVCVPVPGGGC</sequence>
<accession>A0ABZ1YTM4</accession>
<organism evidence="4 5">
    <name type="scientific">Nocardia vinacea</name>
    <dbReference type="NCBI Taxonomy" id="96468"/>
    <lineage>
        <taxon>Bacteria</taxon>
        <taxon>Bacillati</taxon>
        <taxon>Actinomycetota</taxon>
        <taxon>Actinomycetes</taxon>
        <taxon>Mycobacteriales</taxon>
        <taxon>Nocardiaceae</taxon>
        <taxon>Nocardia</taxon>
    </lineage>
</organism>